<dbReference type="InterPro" id="IPR040442">
    <property type="entry name" value="Pyrv_kinase-like_dom_sf"/>
</dbReference>
<proteinExistence type="predicted"/>
<evidence type="ECO:0000313" key="2">
    <source>
        <dbReference type="Proteomes" id="UP000663720"/>
    </source>
</evidence>
<dbReference type="AlphaFoldDB" id="A0A975BCJ9"/>
<reference evidence="1" key="1">
    <citation type="journal article" date="2021" name="Microb. Physiol.">
        <title>Proteogenomic Insights into the Physiology of Marine, Sulfate-Reducing, Filamentous Desulfonema limicola and Desulfonema magnum.</title>
        <authorList>
            <person name="Schnaars V."/>
            <person name="Wohlbrand L."/>
            <person name="Scheve S."/>
            <person name="Hinrichs C."/>
            <person name="Reinhardt R."/>
            <person name="Rabus R."/>
        </authorList>
    </citation>
    <scope>NUCLEOTIDE SEQUENCE</scope>
    <source>
        <strain evidence="1">5ac10</strain>
    </source>
</reference>
<dbReference type="InterPro" id="IPR015813">
    <property type="entry name" value="Pyrv/PenolPyrv_kinase-like_dom"/>
</dbReference>
<dbReference type="SUPFAM" id="SSF51621">
    <property type="entry name" value="Phosphoenolpyruvate/pyruvate domain"/>
    <property type="match status" value="1"/>
</dbReference>
<dbReference type="InterPro" id="IPR039556">
    <property type="entry name" value="ICL/PEPM"/>
</dbReference>
<dbReference type="PANTHER" id="PTHR42905">
    <property type="entry name" value="PHOSPHOENOLPYRUVATE CARBOXYLASE"/>
    <property type="match status" value="1"/>
</dbReference>
<organism evidence="1 2">
    <name type="scientific">Desulfonema limicola</name>
    <dbReference type="NCBI Taxonomy" id="45656"/>
    <lineage>
        <taxon>Bacteria</taxon>
        <taxon>Pseudomonadati</taxon>
        <taxon>Thermodesulfobacteriota</taxon>
        <taxon>Desulfobacteria</taxon>
        <taxon>Desulfobacterales</taxon>
        <taxon>Desulfococcaceae</taxon>
        <taxon>Desulfonema</taxon>
    </lineage>
</organism>
<keyword evidence="2" id="KW-1185">Reference proteome</keyword>
<sequence length="284" mass="31112">MKSAQKLRELLSSQNILIVPGCYDAFSARLIENAGFPAAFMGGFAVSVSRLGMPDTGLISYAEMADQGRNICNAVSFPVFGDGDTGYGNAVNVQRTVKGYADAGFACIMIEDQTAPKRCGHTRGKQIVSRDEAFSRIQAAVDTRESGADILIIGRTDANAVQGMDEAVFRAKKFIEIGADITFLEAPKDEKEMHTYCDNVPGPKMANMVEQGKTPILTPSRLQEIGYKIAAYPLTLMLAGMNSMKQTLKAIKQEKQPENLAEFSELKDMAGFPEYYKTENKYRV</sequence>
<evidence type="ECO:0000313" key="1">
    <source>
        <dbReference type="EMBL" id="QTA82868.1"/>
    </source>
</evidence>
<dbReference type="RefSeq" id="WP_207688743.1">
    <property type="nucleotide sequence ID" value="NZ_CP061799.1"/>
</dbReference>
<dbReference type="GO" id="GO:0003824">
    <property type="term" value="F:catalytic activity"/>
    <property type="evidence" value="ECO:0007669"/>
    <property type="project" value="InterPro"/>
</dbReference>
<protein>
    <submittedName>
        <fullName evidence="1">Phosphoenolpyruvate phosphomutase family protein</fullName>
    </submittedName>
</protein>
<accession>A0A975BCJ9</accession>
<dbReference type="Gene3D" id="3.20.20.60">
    <property type="entry name" value="Phosphoenolpyruvate-binding domains"/>
    <property type="match status" value="1"/>
</dbReference>
<dbReference type="Proteomes" id="UP000663720">
    <property type="component" value="Chromosome"/>
</dbReference>
<gene>
    <name evidence="1" type="ORF">dnl_52540</name>
</gene>
<dbReference type="CDD" id="cd00377">
    <property type="entry name" value="ICL_PEPM"/>
    <property type="match status" value="1"/>
</dbReference>
<dbReference type="Pfam" id="PF13714">
    <property type="entry name" value="PEP_mutase"/>
    <property type="match status" value="1"/>
</dbReference>
<dbReference type="EMBL" id="CP061799">
    <property type="protein sequence ID" value="QTA82868.1"/>
    <property type="molecule type" value="Genomic_DNA"/>
</dbReference>
<dbReference type="KEGG" id="dli:dnl_52540"/>
<dbReference type="PANTHER" id="PTHR42905:SF2">
    <property type="entry name" value="PHOSPHOENOLPYRUVATE CARBOXYLASE FAMILY PROTEIN"/>
    <property type="match status" value="1"/>
</dbReference>
<name>A0A975BCJ9_9BACT</name>